<dbReference type="PANTHER" id="PTHR30505">
    <property type="entry name" value="FRUCTOSE-LIKE PERMEASE"/>
    <property type="match status" value="1"/>
</dbReference>
<gene>
    <name evidence="11" type="ORF">GUH15_22915</name>
</gene>
<protein>
    <submittedName>
        <fullName evidence="11">PTS transporter subunit EIIC</fullName>
    </submittedName>
</protein>
<keyword evidence="8 9" id="KW-0472">Membrane</keyword>
<feature type="non-terminal residue" evidence="11">
    <location>
        <position position="1"/>
    </location>
</feature>
<evidence type="ECO:0000256" key="2">
    <source>
        <dbReference type="ARBA" id="ARBA00022448"/>
    </source>
</evidence>
<dbReference type="GO" id="GO:0009401">
    <property type="term" value="P:phosphoenolpyruvate-dependent sugar phosphotransferase system"/>
    <property type="evidence" value="ECO:0007669"/>
    <property type="project" value="UniProtKB-KW"/>
</dbReference>
<dbReference type="InterPro" id="IPR013014">
    <property type="entry name" value="PTS_EIIC_2"/>
</dbReference>
<dbReference type="GO" id="GO:0005886">
    <property type="term" value="C:plasma membrane"/>
    <property type="evidence" value="ECO:0007669"/>
    <property type="project" value="UniProtKB-SubCell"/>
</dbReference>
<dbReference type="AlphaFoldDB" id="A0A8I0H9W2"/>
<dbReference type="PANTHER" id="PTHR30505:SF0">
    <property type="entry name" value="FRUCTOSE-LIKE PTS SYSTEM EIIBC COMPONENT-RELATED"/>
    <property type="match status" value="1"/>
</dbReference>
<evidence type="ECO:0000256" key="7">
    <source>
        <dbReference type="ARBA" id="ARBA00022989"/>
    </source>
</evidence>
<feature type="transmembrane region" description="Helical" evidence="9">
    <location>
        <begin position="69"/>
        <end position="89"/>
    </location>
</feature>
<proteinExistence type="predicted"/>
<evidence type="ECO:0000256" key="9">
    <source>
        <dbReference type="SAM" id="Phobius"/>
    </source>
</evidence>
<keyword evidence="6 9" id="KW-0812">Transmembrane</keyword>
<name>A0A8I0H9W2_XANCI</name>
<dbReference type="InterPro" id="IPR003352">
    <property type="entry name" value="PTS_EIIC"/>
</dbReference>
<organism evidence="11 12">
    <name type="scientific">Xanthomonas citri pv. citri</name>
    <dbReference type="NCBI Taxonomy" id="611301"/>
    <lineage>
        <taxon>Bacteria</taxon>
        <taxon>Pseudomonadati</taxon>
        <taxon>Pseudomonadota</taxon>
        <taxon>Gammaproteobacteria</taxon>
        <taxon>Lysobacterales</taxon>
        <taxon>Lysobacteraceae</taxon>
        <taxon>Xanthomonas</taxon>
    </lineage>
</organism>
<feature type="domain" description="PTS EIIC type-2" evidence="10">
    <location>
        <begin position="1"/>
        <end position="90"/>
    </location>
</feature>
<dbReference type="InterPro" id="IPR050864">
    <property type="entry name" value="Bacterial_PTS_Sugar_Transport"/>
</dbReference>
<dbReference type="Pfam" id="PF02378">
    <property type="entry name" value="PTS_EIIC"/>
    <property type="match status" value="1"/>
</dbReference>
<evidence type="ECO:0000256" key="5">
    <source>
        <dbReference type="ARBA" id="ARBA00022683"/>
    </source>
</evidence>
<keyword evidence="4" id="KW-0762">Sugar transport</keyword>
<keyword evidence="3" id="KW-1003">Cell membrane</keyword>
<feature type="transmembrane region" description="Helical" evidence="9">
    <location>
        <begin position="38"/>
        <end position="57"/>
    </location>
</feature>
<keyword evidence="7 9" id="KW-1133">Transmembrane helix</keyword>
<dbReference type="Proteomes" id="UP000653002">
    <property type="component" value="Unassembled WGS sequence"/>
</dbReference>
<dbReference type="GO" id="GO:0008982">
    <property type="term" value="F:protein-N(PI)-phosphohistidine-sugar phosphotransferase activity"/>
    <property type="evidence" value="ECO:0007669"/>
    <property type="project" value="InterPro"/>
</dbReference>
<evidence type="ECO:0000256" key="3">
    <source>
        <dbReference type="ARBA" id="ARBA00022475"/>
    </source>
</evidence>
<dbReference type="GO" id="GO:0090563">
    <property type="term" value="F:protein-phosphocysteine-sugar phosphotransferase activity"/>
    <property type="evidence" value="ECO:0007669"/>
    <property type="project" value="TreeGrafter"/>
</dbReference>
<evidence type="ECO:0000313" key="12">
    <source>
        <dbReference type="Proteomes" id="UP000653002"/>
    </source>
</evidence>
<evidence type="ECO:0000256" key="8">
    <source>
        <dbReference type="ARBA" id="ARBA00023136"/>
    </source>
</evidence>
<dbReference type="PROSITE" id="PS51104">
    <property type="entry name" value="PTS_EIIC_TYPE_2"/>
    <property type="match status" value="1"/>
</dbReference>
<comment type="subcellular location">
    <subcellularLocation>
        <location evidence="1">Cell membrane</location>
        <topology evidence="1">Multi-pass membrane protein</topology>
    </subcellularLocation>
</comment>
<evidence type="ECO:0000256" key="6">
    <source>
        <dbReference type="ARBA" id="ARBA00022692"/>
    </source>
</evidence>
<comment type="caution">
    <text evidence="11">The sequence shown here is derived from an EMBL/GenBank/DDBJ whole genome shotgun (WGS) entry which is preliminary data.</text>
</comment>
<evidence type="ECO:0000256" key="4">
    <source>
        <dbReference type="ARBA" id="ARBA00022597"/>
    </source>
</evidence>
<feature type="non-terminal residue" evidence="11">
    <location>
        <position position="90"/>
    </location>
</feature>
<evidence type="ECO:0000256" key="1">
    <source>
        <dbReference type="ARBA" id="ARBA00004651"/>
    </source>
</evidence>
<dbReference type="EMBL" id="JAABFR010001753">
    <property type="protein sequence ID" value="MBD4338852.1"/>
    <property type="molecule type" value="Genomic_DNA"/>
</dbReference>
<accession>A0A8I0H9W2</accession>
<keyword evidence="2" id="KW-0813">Transport</keyword>
<keyword evidence="5" id="KW-0598">Phosphotransferase system</keyword>
<sequence>ILAGYIAVSIADKPGIVAGMIGGAIAADGSFYGSDAGAGFLGGIVAGFLAGYIAKWIKDIKVPKAMAPIMPIIIIPIISSVVVGLIFIFL</sequence>
<reference evidence="11" key="1">
    <citation type="submission" date="2020-01" db="EMBL/GenBank/DDBJ databases">
        <authorList>
            <person name="Richard D."/>
        </authorList>
    </citation>
    <scope>NUCLEOTIDE SEQUENCE</scope>
    <source>
        <strain evidence="11">JP541</strain>
    </source>
</reference>
<evidence type="ECO:0000259" key="10">
    <source>
        <dbReference type="PROSITE" id="PS51104"/>
    </source>
</evidence>
<evidence type="ECO:0000313" key="11">
    <source>
        <dbReference type="EMBL" id="MBD4338852.1"/>
    </source>
</evidence>